<evidence type="ECO:0000313" key="2">
    <source>
        <dbReference type="Proteomes" id="UP001159428"/>
    </source>
</evidence>
<proteinExistence type="predicted"/>
<dbReference type="AlphaFoldDB" id="A0AAU9XQ61"/>
<keyword evidence="2" id="KW-1185">Reference proteome</keyword>
<protein>
    <submittedName>
        <fullName evidence="1">Uncharacterized protein</fullName>
    </submittedName>
</protein>
<dbReference type="Proteomes" id="UP001159428">
    <property type="component" value="Unassembled WGS sequence"/>
</dbReference>
<organism evidence="1 2">
    <name type="scientific">Pocillopora meandrina</name>
    <dbReference type="NCBI Taxonomy" id="46732"/>
    <lineage>
        <taxon>Eukaryota</taxon>
        <taxon>Metazoa</taxon>
        <taxon>Cnidaria</taxon>
        <taxon>Anthozoa</taxon>
        <taxon>Hexacorallia</taxon>
        <taxon>Scleractinia</taxon>
        <taxon>Astrocoeniina</taxon>
        <taxon>Pocilloporidae</taxon>
        <taxon>Pocillopora</taxon>
    </lineage>
</organism>
<name>A0AAU9XQ61_9CNID</name>
<gene>
    <name evidence="1" type="ORF">PMEA_00028067</name>
</gene>
<reference evidence="1 2" key="1">
    <citation type="submission" date="2022-05" db="EMBL/GenBank/DDBJ databases">
        <authorList>
            <consortium name="Genoscope - CEA"/>
            <person name="William W."/>
        </authorList>
    </citation>
    <scope>NUCLEOTIDE SEQUENCE [LARGE SCALE GENOMIC DNA]</scope>
</reference>
<sequence>MPPKAELSTFIAGRDSAIVSLNDLLEEFHVQVEPVWSTLEYVDKEVESKYRKSVIGDEAKANFLKCEEQFVIYQKSFATEKPRFKHEALEAMTLAVTKMTNVLSSQKYASHGLEKLSVLAQLGSTNCQFW</sequence>
<accession>A0AAU9XQ61</accession>
<evidence type="ECO:0000313" key="1">
    <source>
        <dbReference type="EMBL" id="CAH3155537.1"/>
    </source>
</evidence>
<comment type="caution">
    <text evidence="1">The sequence shown here is derived from an EMBL/GenBank/DDBJ whole genome shotgun (WGS) entry which is preliminary data.</text>
</comment>
<dbReference type="EMBL" id="CALNXJ010000058">
    <property type="protein sequence ID" value="CAH3155537.1"/>
    <property type="molecule type" value="Genomic_DNA"/>
</dbReference>